<sequence>MIVIIKKRTLSQALLFPSLSLSLSLSLLYTCNSHSLIKKN</sequence>
<evidence type="ECO:0008006" key="3">
    <source>
        <dbReference type="Google" id="ProtNLM"/>
    </source>
</evidence>
<protein>
    <recommendedName>
        <fullName evidence="3">Lipoprotein</fullName>
    </recommendedName>
</protein>
<reference evidence="1" key="1">
    <citation type="submission" date="2022-10" db="EMBL/GenBank/DDBJ databases">
        <authorList>
            <person name="Hyden B.L."/>
            <person name="Feng K."/>
            <person name="Yates T."/>
            <person name="Jawdy S."/>
            <person name="Smart L.B."/>
            <person name="Muchero W."/>
        </authorList>
    </citation>
    <scope>NUCLEOTIDE SEQUENCE</scope>
    <source>
        <tissue evidence="1">Shoot tip</tissue>
    </source>
</reference>
<proteinExistence type="predicted"/>
<keyword evidence="2" id="KW-1185">Reference proteome</keyword>
<dbReference type="Proteomes" id="UP001141253">
    <property type="component" value="Chromosome 9"/>
</dbReference>
<dbReference type="EMBL" id="JAPFFI010000008">
    <property type="protein sequence ID" value="KAJ6385798.1"/>
    <property type="molecule type" value="Genomic_DNA"/>
</dbReference>
<organism evidence="1 2">
    <name type="scientific">Salix suchowensis</name>
    <dbReference type="NCBI Taxonomy" id="1278906"/>
    <lineage>
        <taxon>Eukaryota</taxon>
        <taxon>Viridiplantae</taxon>
        <taxon>Streptophyta</taxon>
        <taxon>Embryophyta</taxon>
        <taxon>Tracheophyta</taxon>
        <taxon>Spermatophyta</taxon>
        <taxon>Magnoliopsida</taxon>
        <taxon>eudicotyledons</taxon>
        <taxon>Gunneridae</taxon>
        <taxon>Pentapetalae</taxon>
        <taxon>rosids</taxon>
        <taxon>fabids</taxon>
        <taxon>Malpighiales</taxon>
        <taxon>Salicaceae</taxon>
        <taxon>Saliceae</taxon>
        <taxon>Salix</taxon>
    </lineage>
</organism>
<accession>A0ABQ9BM86</accession>
<comment type="caution">
    <text evidence="1">The sequence shown here is derived from an EMBL/GenBank/DDBJ whole genome shotgun (WGS) entry which is preliminary data.</text>
</comment>
<name>A0ABQ9BM86_9ROSI</name>
<evidence type="ECO:0000313" key="1">
    <source>
        <dbReference type="EMBL" id="KAJ6385798.1"/>
    </source>
</evidence>
<evidence type="ECO:0000313" key="2">
    <source>
        <dbReference type="Proteomes" id="UP001141253"/>
    </source>
</evidence>
<gene>
    <name evidence="1" type="ORF">OIU77_028882</name>
</gene>
<reference evidence="1" key="2">
    <citation type="journal article" date="2023" name="Int. J. Mol. Sci.">
        <title>De Novo Assembly and Annotation of 11 Diverse Shrub Willow (Salix) Genomes Reveals Novel Gene Organization in Sex-Linked Regions.</title>
        <authorList>
            <person name="Hyden B."/>
            <person name="Feng K."/>
            <person name="Yates T.B."/>
            <person name="Jawdy S."/>
            <person name="Cereghino C."/>
            <person name="Smart L.B."/>
            <person name="Muchero W."/>
        </authorList>
    </citation>
    <scope>NUCLEOTIDE SEQUENCE</scope>
    <source>
        <tissue evidence="1">Shoot tip</tissue>
    </source>
</reference>